<dbReference type="Pfam" id="PF13393">
    <property type="entry name" value="tRNA-synt_His"/>
    <property type="match status" value="1"/>
</dbReference>
<dbReference type="InterPro" id="IPR004516">
    <property type="entry name" value="HisRS/HisZ"/>
</dbReference>
<dbReference type="PANTHER" id="PTHR43707">
    <property type="entry name" value="HISTIDYL-TRNA SYNTHETASE"/>
    <property type="match status" value="1"/>
</dbReference>
<dbReference type="EMBL" id="MHNG01000031">
    <property type="protein sequence ID" value="OGZ39786.1"/>
    <property type="molecule type" value="Genomic_DNA"/>
</dbReference>
<sequence length="430" mass="49247">MSESPKSKTKFQAPKGMRDILPEEQIYWQRIEQVVKNIGHSYGFLKIDTPILEETNLFIKGTGADTDIVEKEMYSLRTKGGDFLTLRPEFTPGIVRAYLENGLTSWPYPVKLYSLGPLFRYERPQKGRFRQHHQASFEVIGEKDSVIDAQLVQLFFAISRETGLKGLIAQINSIGCAECRPVYRRLLVNYYRNKKNELCRDCLRRLQENPLRLLDCKEKKCGLLTQNAPQTIDHLCDACHNHFKQVLEFLDEIEVPYILNPRLVRGLDYYTRTVFEFFQETEEDGQIALGGGGRYDNLVKYLGGKDTPAAGFGFGIERMISLIRKKGLKIPSKAEPQVFLVQIGDLGKRKSLKLFEELRRTGLLVAESFSRDSIKSQLKTADKLGVKFSLILGQKEALDETIIIRDMSSGVQEIVPMEKVIKELKKRLKK</sequence>
<feature type="binding site" evidence="6">
    <location>
        <position position="265"/>
    </location>
    <ligand>
        <name>L-histidine</name>
        <dbReference type="ChEBI" id="CHEBI:57595"/>
    </ligand>
</feature>
<name>A0A1G2FNX5_9BACT</name>
<dbReference type="InterPro" id="IPR036621">
    <property type="entry name" value="Anticodon-bd_dom_sf"/>
</dbReference>
<feature type="binding site" evidence="6">
    <location>
        <position position="134"/>
    </location>
    <ligand>
        <name>L-histidine</name>
        <dbReference type="ChEBI" id="CHEBI:57595"/>
    </ligand>
</feature>
<evidence type="ECO:0000256" key="3">
    <source>
        <dbReference type="ARBA" id="ARBA00023146"/>
    </source>
</evidence>
<comment type="subcellular location">
    <subcellularLocation>
        <location evidence="5">Cytoplasm</location>
    </subcellularLocation>
</comment>
<keyword evidence="5" id="KW-0067">ATP-binding</keyword>
<keyword evidence="5" id="KW-0648">Protein biosynthesis</keyword>
<evidence type="ECO:0000313" key="9">
    <source>
        <dbReference type="Proteomes" id="UP000177020"/>
    </source>
</evidence>
<dbReference type="AlphaFoldDB" id="A0A1G2FNX5"/>
<dbReference type="NCBIfam" id="TIGR00442">
    <property type="entry name" value="hisS"/>
    <property type="match status" value="1"/>
</dbReference>
<comment type="catalytic activity">
    <reaction evidence="4 5">
        <text>tRNA(His) + L-histidine + ATP = L-histidyl-tRNA(His) + AMP + diphosphate + H(+)</text>
        <dbReference type="Rhea" id="RHEA:17313"/>
        <dbReference type="Rhea" id="RHEA-COMP:9665"/>
        <dbReference type="Rhea" id="RHEA-COMP:9689"/>
        <dbReference type="ChEBI" id="CHEBI:15378"/>
        <dbReference type="ChEBI" id="CHEBI:30616"/>
        <dbReference type="ChEBI" id="CHEBI:33019"/>
        <dbReference type="ChEBI" id="CHEBI:57595"/>
        <dbReference type="ChEBI" id="CHEBI:78442"/>
        <dbReference type="ChEBI" id="CHEBI:78527"/>
        <dbReference type="ChEBI" id="CHEBI:456215"/>
        <dbReference type="EC" id="6.1.1.21"/>
    </reaction>
</comment>
<feature type="binding site" evidence="6">
    <location>
        <begin position="269"/>
        <end position="270"/>
    </location>
    <ligand>
        <name>L-histidine</name>
        <dbReference type="ChEBI" id="CHEBI:57595"/>
    </ligand>
</feature>
<dbReference type="GO" id="GO:0005524">
    <property type="term" value="F:ATP binding"/>
    <property type="evidence" value="ECO:0007669"/>
    <property type="project" value="UniProtKB-UniRule"/>
</dbReference>
<keyword evidence="3 5" id="KW-0030">Aminoacyl-tRNA synthetase</keyword>
<feature type="binding site" evidence="6">
    <location>
        <begin position="89"/>
        <end position="91"/>
    </location>
    <ligand>
        <name>L-histidine</name>
        <dbReference type="ChEBI" id="CHEBI:57595"/>
    </ligand>
</feature>
<dbReference type="GO" id="GO:0005737">
    <property type="term" value="C:cytoplasm"/>
    <property type="evidence" value="ECO:0007669"/>
    <property type="project" value="UniProtKB-SubCell"/>
</dbReference>
<feature type="domain" description="Aminoacyl-transfer RNA synthetases class-II family profile" evidence="7">
    <location>
        <begin position="1"/>
        <end position="331"/>
    </location>
</feature>
<feature type="binding site" evidence="6">
    <location>
        <position position="138"/>
    </location>
    <ligand>
        <name>L-histidine</name>
        <dbReference type="ChEBI" id="CHEBI:57595"/>
    </ligand>
</feature>
<protein>
    <recommendedName>
        <fullName evidence="5">Histidine--tRNA ligase</fullName>
        <ecNumber evidence="5">6.1.1.21</ecNumber>
    </recommendedName>
    <alternativeName>
        <fullName evidence="5">Histidyl-tRNA synthetase</fullName>
        <shortName evidence="5">HisRS</shortName>
    </alternativeName>
</protein>
<evidence type="ECO:0000256" key="1">
    <source>
        <dbReference type="ARBA" id="ARBA00008226"/>
    </source>
</evidence>
<comment type="similarity">
    <text evidence="1 5">Belongs to the class-II aminoacyl-tRNA synthetase family.</text>
</comment>
<accession>A0A1G2FNX5</accession>
<keyword evidence="5 8" id="KW-0436">Ligase</keyword>
<dbReference type="PANTHER" id="PTHR43707:SF1">
    <property type="entry name" value="HISTIDINE--TRNA LIGASE, MITOCHONDRIAL-RELATED"/>
    <property type="match status" value="1"/>
</dbReference>
<organism evidence="8 9">
    <name type="scientific">Candidatus Portnoybacteria bacterium RIFCSPLOWO2_02_FULL_40_15</name>
    <dbReference type="NCBI Taxonomy" id="1802002"/>
    <lineage>
        <taxon>Bacteria</taxon>
        <taxon>Candidatus Portnoyibacteriota</taxon>
    </lineage>
</organism>
<proteinExistence type="inferred from homology"/>
<dbReference type="GO" id="GO:0004821">
    <property type="term" value="F:histidine-tRNA ligase activity"/>
    <property type="evidence" value="ECO:0007669"/>
    <property type="project" value="UniProtKB-UniRule"/>
</dbReference>
<dbReference type="InterPro" id="IPR041715">
    <property type="entry name" value="HisRS-like_core"/>
</dbReference>
<gene>
    <name evidence="5" type="primary">hisS</name>
    <name evidence="8" type="ORF">A3I20_00810</name>
</gene>
<dbReference type="Gene3D" id="3.40.50.800">
    <property type="entry name" value="Anticodon-binding domain"/>
    <property type="match status" value="1"/>
</dbReference>
<dbReference type="SUPFAM" id="SSF52954">
    <property type="entry name" value="Class II aaRS ABD-related"/>
    <property type="match status" value="1"/>
</dbReference>
<dbReference type="Gene3D" id="3.30.930.10">
    <property type="entry name" value="Bira Bifunctional Protein, Domain 2"/>
    <property type="match status" value="1"/>
</dbReference>
<dbReference type="Pfam" id="PF03129">
    <property type="entry name" value="HGTP_anticodon"/>
    <property type="match status" value="1"/>
</dbReference>
<reference evidence="8 9" key="1">
    <citation type="journal article" date="2016" name="Nat. Commun.">
        <title>Thousands of microbial genomes shed light on interconnected biogeochemical processes in an aquifer system.</title>
        <authorList>
            <person name="Anantharaman K."/>
            <person name="Brown C.T."/>
            <person name="Hug L.A."/>
            <person name="Sharon I."/>
            <person name="Castelle C.J."/>
            <person name="Probst A.J."/>
            <person name="Thomas B.C."/>
            <person name="Singh A."/>
            <person name="Wilkins M.J."/>
            <person name="Karaoz U."/>
            <person name="Brodie E.L."/>
            <person name="Williams K.H."/>
            <person name="Hubbard S.S."/>
            <person name="Banfield J.F."/>
        </authorList>
    </citation>
    <scope>NUCLEOTIDE SEQUENCE [LARGE SCALE GENOMIC DNA]</scope>
</reference>
<dbReference type="CDD" id="cd00773">
    <property type="entry name" value="HisRS-like_core"/>
    <property type="match status" value="1"/>
</dbReference>
<comment type="caution">
    <text evidence="8">The sequence shown here is derived from an EMBL/GenBank/DDBJ whole genome shotgun (WGS) entry which is preliminary data.</text>
</comment>
<evidence type="ECO:0000256" key="2">
    <source>
        <dbReference type="ARBA" id="ARBA00022741"/>
    </source>
</evidence>
<keyword evidence="5" id="KW-0963">Cytoplasm</keyword>
<dbReference type="PROSITE" id="PS50862">
    <property type="entry name" value="AA_TRNA_LIGASE_II"/>
    <property type="match status" value="1"/>
</dbReference>
<dbReference type="Proteomes" id="UP000177020">
    <property type="component" value="Unassembled WGS sequence"/>
</dbReference>
<dbReference type="EC" id="6.1.1.21" evidence="5"/>
<dbReference type="InterPro" id="IPR004154">
    <property type="entry name" value="Anticodon-bd"/>
</dbReference>
<dbReference type="InterPro" id="IPR015807">
    <property type="entry name" value="His-tRNA-ligase"/>
</dbReference>
<dbReference type="PIRSF" id="PIRSF001549">
    <property type="entry name" value="His-tRNA_synth"/>
    <property type="match status" value="1"/>
</dbReference>
<dbReference type="SUPFAM" id="SSF55681">
    <property type="entry name" value="Class II aaRS and biotin synthetases"/>
    <property type="match status" value="1"/>
</dbReference>
<dbReference type="HAMAP" id="MF_00127">
    <property type="entry name" value="His_tRNA_synth"/>
    <property type="match status" value="1"/>
</dbReference>
<evidence type="ECO:0000256" key="5">
    <source>
        <dbReference type="HAMAP-Rule" id="MF_00127"/>
    </source>
</evidence>
<dbReference type="InterPro" id="IPR006195">
    <property type="entry name" value="aa-tRNA-synth_II"/>
</dbReference>
<evidence type="ECO:0000313" key="8">
    <source>
        <dbReference type="EMBL" id="OGZ39786.1"/>
    </source>
</evidence>
<evidence type="ECO:0000256" key="6">
    <source>
        <dbReference type="PIRSR" id="PIRSR001549-1"/>
    </source>
</evidence>
<feature type="binding site" evidence="6">
    <location>
        <position position="120"/>
    </location>
    <ligand>
        <name>L-histidine</name>
        <dbReference type="ChEBI" id="CHEBI:57595"/>
    </ligand>
</feature>
<evidence type="ECO:0000256" key="4">
    <source>
        <dbReference type="ARBA" id="ARBA00047639"/>
    </source>
</evidence>
<dbReference type="GO" id="GO:0006427">
    <property type="term" value="P:histidyl-tRNA aminoacylation"/>
    <property type="evidence" value="ECO:0007669"/>
    <property type="project" value="UniProtKB-UniRule"/>
</dbReference>
<comment type="subunit">
    <text evidence="5">Homodimer.</text>
</comment>
<evidence type="ECO:0000259" key="7">
    <source>
        <dbReference type="PROSITE" id="PS50862"/>
    </source>
</evidence>
<dbReference type="InterPro" id="IPR045864">
    <property type="entry name" value="aa-tRNA-synth_II/BPL/LPL"/>
</dbReference>
<keyword evidence="2 5" id="KW-0547">Nucleotide-binding</keyword>